<name>A0A4W3JC82_CALMI</name>
<dbReference type="PANTHER" id="PTHR21356:SF1">
    <property type="entry name" value="ARMADILLO REPEAT-CONTAINING PROTEIN 2"/>
    <property type="match status" value="1"/>
</dbReference>
<dbReference type="STRING" id="7868.ENSCMIP00000035683"/>
<reference evidence="3" key="2">
    <citation type="journal article" date="2007" name="PLoS Biol.">
        <title>Survey sequencing and comparative analysis of the elephant shark (Callorhinchus milii) genome.</title>
        <authorList>
            <person name="Venkatesh B."/>
            <person name="Kirkness E.F."/>
            <person name="Loh Y.H."/>
            <person name="Halpern A.L."/>
            <person name="Lee A.P."/>
            <person name="Johnson J."/>
            <person name="Dandona N."/>
            <person name="Viswanathan L.D."/>
            <person name="Tay A."/>
            <person name="Venter J.C."/>
            <person name="Strausberg R.L."/>
            <person name="Brenner S."/>
        </authorList>
    </citation>
    <scope>NUCLEOTIDE SEQUENCE [LARGE SCALE GENOMIC DNA]</scope>
</reference>
<evidence type="ECO:0000313" key="2">
    <source>
        <dbReference type="Ensembl" id="ENSCMIP00000035683.1"/>
    </source>
</evidence>
<reference evidence="2" key="5">
    <citation type="submission" date="2025-09" db="UniProtKB">
        <authorList>
            <consortium name="Ensembl"/>
        </authorList>
    </citation>
    <scope>IDENTIFICATION</scope>
</reference>
<organism evidence="2 3">
    <name type="scientific">Callorhinchus milii</name>
    <name type="common">Ghost shark</name>
    <dbReference type="NCBI Taxonomy" id="7868"/>
    <lineage>
        <taxon>Eukaryota</taxon>
        <taxon>Metazoa</taxon>
        <taxon>Chordata</taxon>
        <taxon>Craniata</taxon>
        <taxon>Vertebrata</taxon>
        <taxon>Chondrichthyes</taxon>
        <taxon>Holocephali</taxon>
        <taxon>Chimaeriformes</taxon>
        <taxon>Callorhinchidae</taxon>
        <taxon>Callorhinchus</taxon>
    </lineage>
</organism>
<feature type="region of interest" description="Disordered" evidence="1">
    <location>
        <begin position="198"/>
        <end position="251"/>
    </location>
</feature>
<dbReference type="CTD" id="84071"/>
<reference evidence="3" key="3">
    <citation type="journal article" date="2014" name="Nature">
        <title>Elephant shark genome provides unique insights into gnathostome evolution.</title>
        <authorList>
            <consortium name="International Elephant Shark Genome Sequencing Consortium"/>
            <person name="Venkatesh B."/>
            <person name="Lee A.P."/>
            <person name="Ravi V."/>
            <person name="Maurya A.K."/>
            <person name="Lian M.M."/>
            <person name="Swann J.B."/>
            <person name="Ohta Y."/>
            <person name="Flajnik M.F."/>
            <person name="Sutoh Y."/>
            <person name="Kasahara M."/>
            <person name="Hoon S."/>
            <person name="Gangu V."/>
            <person name="Roy S.W."/>
            <person name="Irimia M."/>
            <person name="Korzh V."/>
            <person name="Kondrychyn I."/>
            <person name="Lim Z.W."/>
            <person name="Tay B.H."/>
            <person name="Tohari S."/>
            <person name="Kong K.W."/>
            <person name="Ho S."/>
            <person name="Lorente-Galdos B."/>
            <person name="Quilez J."/>
            <person name="Marques-Bonet T."/>
            <person name="Raney B.J."/>
            <person name="Ingham P.W."/>
            <person name="Tay A."/>
            <person name="Hillier L.W."/>
            <person name="Minx P."/>
            <person name="Boehm T."/>
            <person name="Wilson R.K."/>
            <person name="Brenner S."/>
            <person name="Warren W.C."/>
        </authorList>
    </citation>
    <scope>NUCLEOTIDE SEQUENCE [LARGE SCALE GENOMIC DNA]</scope>
</reference>
<dbReference type="OrthoDB" id="247006at2759"/>
<dbReference type="PANTHER" id="PTHR21356">
    <property type="entry name" value="ARMADILLO REPEAT CONTAINING 2"/>
    <property type="match status" value="1"/>
</dbReference>
<dbReference type="InterPro" id="IPR000225">
    <property type="entry name" value="Armadillo"/>
</dbReference>
<dbReference type="InterPro" id="IPR038905">
    <property type="entry name" value="ARMC2"/>
</dbReference>
<dbReference type="Ensembl" id="ENSCMIT00000036212.1">
    <property type="protein sequence ID" value="ENSCMIP00000035683.1"/>
    <property type="gene ID" value="ENSCMIG00000015086.1"/>
</dbReference>
<sequence>MERMQSSMTKKPIKAQNVFGGSTSHRKTSAEIISEARSSLRILKTQRPFTPKDDQRKLFGPTSSRTPENRPPSAFSLHARSFEGSDSRPLSVTRLTPLGHKSKILTPFPKDEGPPLPKPPLDPLEIKRVSNARARLFKAASQGSLPLDKVIHPKEKVKRLNSEVSLNDKDFSDGADKNIFDNENTQCRGAAKILSDRMIKSEGSLTRPGSGSEQIGQNSMPSSSPCSTEPSNLQSRSGSSSGSRTCERETEEETLYWDTKIQPILRELEPLSSDIDVEQLCKTCYLLHCTLEEGNMLGKMCKRRGILLKTLYKLVDIGSDQLSLQLAKLILSLKVSGKNLLNVCKLMFKVSRTENNDSLFQNDGILDCLLDVFSGPDPLGNIDALLYCMGTIKFLSGNMALLKNLLNKGLVETLVQLTKQINDANKESDTYFSSSGHLLVQVTATLRNLADLPQSRSRFLSTGALLELCVVLEQHINDKDVCTNVARIFSKLSVYNDCCCALSECSSCYQLFLVILQRHRKKQDIVVRVVFTLGNMTAKNNVAREEFYKLEHSVDTLLSVFQIYHELDIKAKSTLQKMQRKREMDECKNQKPSEVGDVLIKLMRVIANLSIHTEIGSALALNQDCMDLLIKVLECTSVDECEELMINAAATINNLSYYQVKNSAVGAKQLHIAELMMKKLLLCNNMDAILEAARVFGNISRSKEIRDFIVQKNVDRFMITLLDAKHQDVCFSACGVLINLTVDKSKRTILKQDGGIKKLIDCLRDFGPIDWQLASLVCKTLWNYSEKITSAVLCFGEKETNELLELLSAYLDEEIALDPAKSGTDEGLVEFHRACWESEFVPVAQQLLHRIQCHHTHLEALPFPTQ</sequence>
<feature type="compositionally biased region" description="Polar residues" evidence="1">
    <location>
        <begin position="203"/>
        <end position="234"/>
    </location>
</feature>
<dbReference type="Proteomes" id="UP000314986">
    <property type="component" value="Unassembled WGS sequence"/>
</dbReference>
<dbReference type="InterPro" id="IPR016024">
    <property type="entry name" value="ARM-type_fold"/>
</dbReference>
<evidence type="ECO:0000313" key="3">
    <source>
        <dbReference type="Proteomes" id="UP000314986"/>
    </source>
</evidence>
<dbReference type="GeneTree" id="ENSGT00390000000663"/>
<dbReference type="KEGG" id="cmk:103178255"/>
<dbReference type="InParanoid" id="A0A4W3JC82"/>
<dbReference type="Gene3D" id="1.25.10.10">
    <property type="entry name" value="Leucine-rich Repeat Variant"/>
    <property type="match status" value="2"/>
</dbReference>
<dbReference type="GO" id="GO:0007288">
    <property type="term" value="P:sperm axoneme assembly"/>
    <property type="evidence" value="ECO:0007669"/>
    <property type="project" value="TreeGrafter"/>
</dbReference>
<dbReference type="SUPFAM" id="SSF48371">
    <property type="entry name" value="ARM repeat"/>
    <property type="match status" value="1"/>
</dbReference>
<protein>
    <submittedName>
        <fullName evidence="2">Armadillo repeat containing 2</fullName>
    </submittedName>
</protein>
<keyword evidence="3" id="KW-1185">Reference proteome</keyword>
<proteinExistence type="predicted"/>
<reference evidence="3" key="1">
    <citation type="journal article" date="2006" name="Science">
        <title>Ancient noncoding elements conserved in the human genome.</title>
        <authorList>
            <person name="Venkatesh B."/>
            <person name="Kirkness E.F."/>
            <person name="Loh Y.H."/>
            <person name="Halpern A.L."/>
            <person name="Lee A.P."/>
            <person name="Johnson J."/>
            <person name="Dandona N."/>
            <person name="Viswanathan L.D."/>
            <person name="Tay A."/>
            <person name="Venter J.C."/>
            <person name="Strausberg R.L."/>
            <person name="Brenner S."/>
        </authorList>
    </citation>
    <scope>NUCLEOTIDE SEQUENCE [LARGE SCALE GENOMIC DNA]</scope>
</reference>
<evidence type="ECO:0000256" key="1">
    <source>
        <dbReference type="SAM" id="MobiDB-lite"/>
    </source>
</evidence>
<feature type="region of interest" description="Disordered" evidence="1">
    <location>
        <begin position="1"/>
        <end position="28"/>
    </location>
</feature>
<gene>
    <name evidence="2" type="primary">armc2</name>
</gene>
<dbReference type="GeneID" id="103178255"/>
<feature type="region of interest" description="Disordered" evidence="1">
    <location>
        <begin position="43"/>
        <end position="74"/>
    </location>
</feature>
<feature type="compositionally biased region" description="Low complexity" evidence="1">
    <location>
        <begin position="235"/>
        <end position="244"/>
    </location>
</feature>
<dbReference type="OMA" id="EACIYAY"/>
<dbReference type="AlphaFoldDB" id="A0A4W3JC82"/>
<reference evidence="2" key="4">
    <citation type="submission" date="2025-08" db="UniProtKB">
        <authorList>
            <consortium name="Ensembl"/>
        </authorList>
    </citation>
    <scope>IDENTIFICATION</scope>
</reference>
<accession>A0A4W3JC82</accession>
<dbReference type="InterPro" id="IPR011989">
    <property type="entry name" value="ARM-like"/>
</dbReference>
<dbReference type="SMART" id="SM00185">
    <property type="entry name" value="ARM"/>
    <property type="match status" value="4"/>
</dbReference>